<accession>E3RHA7</accession>
<evidence type="ECO:0000256" key="1">
    <source>
        <dbReference type="SAM" id="MobiDB-lite"/>
    </source>
</evidence>
<feature type="transmembrane region" description="Helical" evidence="2">
    <location>
        <begin position="86"/>
        <end position="108"/>
    </location>
</feature>
<dbReference type="Proteomes" id="UP000001067">
    <property type="component" value="Unassembled WGS sequence"/>
</dbReference>
<keyword evidence="2" id="KW-0472">Membrane</keyword>
<gene>
    <name evidence="3" type="ORF">PTT_07280</name>
</gene>
<dbReference type="AlphaFoldDB" id="E3RHA7"/>
<dbReference type="InterPro" id="IPR019431">
    <property type="entry name" value="DUF2417"/>
</dbReference>
<evidence type="ECO:0000256" key="2">
    <source>
        <dbReference type="SAM" id="Phobius"/>
    </source>
</evidence>
<organism evidence="4">
    <name type="scientific">Pyrenophora teres f. teres (strain 0-1)</name>
    <name type="common">Barley net blotch fungus</name>
    <name type="synonym">Drechslera teres f. teres</name>
    <dbReference type="NCBI Taxonomy" id="861557"/>
    <lineage>
        <taxon>Eukaryota</taxon>
        <taxon>Fungi</taxon>
        <taxon>Dikarya</taxon>
        <taxon>Ascomycota</taxon>
        <taxon>Pezizomycotina</taxon>
        <taxon>Dothideomycetes</taxon>
        <taxon>Pleosporomycetidae</taxon>
        <taxon>Pleosporales</taxon>
        <taxon>Pleosporineae</taxon>
        <taxon>Pleosporaceae</taxon>
        <taxon>Pyrenophora</taxon>
    </lineage>
</organism>
<dbReference type="eggNOG" id="ENOG502QQW9">
    <property type="taxonomic scope" value="Eukaryota"/>
</dbReference>
<dbReference type="SUPFAM" id="SSF53474">
    <property type="entry name" value="alpha/beta-Hydrolases"/>
    <property type="match status" value="1"/>
</dbReference>
<feature type="transmembrane region" description="Helical" evidence="2">
    <location>
        <begin position="120"/>
        <end position="142"/>
    </location>
</feature>
<dbReference type="STRING" id="861557.E3RHA7"/>
<evidence type="ECO:0000313" key="4">
    <source>
        <dbReference type="Proteomes" id="UP000001067"/>
    </source>
</evidence>
<keyword evidence="2" id="KW-0812">Transmembrane</keyword>
<dbReference type="InterPro" id="IPR029058">
    <property type="entry name" value="AB_hydrolase_fold"/>
</dbReference>
<dbReference type="HOGENOM" id="CLU_028296_1_0_1"/>
<feature type="transmembrane region" description="Helical" evidence="2">
    <location>
        <begin position="224"/>
        <end position="250"/>
    </location>
</feature>
<dbReference type="Gene3D" id="3.40.50.1820">
    <property type="entry name" value="alpha/beta hydrolase"/>
    <property type="match status" value="1"/>
</dbReference>
<dbReference type="Pfam" id="PF10329">
    <property type="entry name" value="DUF2417"/>
    <property type="match status" value="1"/>
</dbReference>
<protein>
    <recommendedName>
        <fullName evidence="5">Mitochondrial integral membrane protein</fullName>
    </recommendedName>
</protein>
<evidence type="ECO:0000313" key="3">
    <source>
        <dbReference type="EMBL" id="EFQ94892.1"/>
    </source>
</evidence>
<keyword evidence="2" id="KW-1133">Transmembrane helix</keyword>
<feature type="transmembrane region" description="Helical" evidence="2">
    <location>
        <begin position="177"/>
        <end position="195"/>
    </location>
</feature>
<feature type="compositionally biased region" description="Basic and acidic residues" evidence="1">
    <location>
        <begin position="28"/>
        <end position="57"/>
    </location>
</feature>
<dbReference type="OrthoDB" id="164921at2759"/>
<keyword evidence="4" id="KW-1185">Reference proteome</keyword>
<name>E3RHA7_PYRTT</name>
<feature type="transmembrane region" description="Helical" evidence="2">
    <location>
        <begin position="149"/>
        <end position="171"/>
    </location>
</feature>
<feature type="region of interest" description="Disordered" evidence="1">
    <location>
        <begin position="1"/>
        <end position="68"/>
    </location>
</feature>
<reference evidence="3 4" key="1">
    <citation type="journal article" date="2010" name="Genome Biol.">
        <title>A first genome assembly of the barley fungal pathogen Pyrenophora teres f. teres.</title>
        <authorList>
            <person name="Ellwood S.R."/>
            <person name="Liu Z."/>
            <person name="Syme R.A."/>
            <person name="Lai Z."/>
            <person name="Hane J.K."/>
            <person name="Keiper F."/>
            <person name="Moffat C.S."/>
            <person name="Oliver R.P."/>
            <person name="Friesen T.L."/>
        </authorList>
    </citation>
    <scope>NUCLEOTIDE SEQUENCE [LARGE SCALE GENOMIC DNA]</scope>
    <source>
        <strain evidence="3 4">0-1</strain>
    </source>
</reference>
<dbReference type="KEGG" id="pte:PTT_07280"/>
<evidence type="ECO:0008006" key="5">
    <source>
        <dbReference type="Google" id="ProtNLM"/>
    </source>
</evidence>
<dbReference type="EMBL" id="GL533071">
    <property type="protein sequence ID" value="EFQ94892.1"/>
    <property type="molecule type" value="Genomic_DNA"/>
</dbReference>
<proteinExistence type="predicted"/>
<sequence>MSSMWKGGKDNGDDGLTAEPPHPIPNDDGSRSSRRSYETARRLEEPTERTRLLDRPRHPPNSDGYLDPDDPAVSPYNLWTVRAMRYLTILFLIISFLWWVLLLVSIFVSPPGLHTRGSGFFDFAYTCLTIGNLLVVTIFFITPAKGLRITTAIIAGLLAIDMILILSVPRLRLEEGWVGIASVVWAFVMAVWCILTDRVVAYGKQEEEERLTGRAETRRTLKEWVAVLLATILTVIFIVIVVLMTATLGMRARDATLKMYGDRILVDGDKYAVHLACVGNVSETHGSKDPTVLLEAGETPLEYDFEHWAYAAYKNGTISRYCYWDRPGYAFSDNAPSPHSAGMSADALSEALAKAGEEGPWILVSAGTGSIVSRIFSSRHLKQVVGLMMIDPLHEDLLHRIGSPGRGFLLWAWGIISPLGTVRLAGALFKGRTREDRVYGRNAYQSGKYIKAQLQENLVADSLSKNEVSAARNIQSANTPLVIISSGIEVKRDSEWERKQKDLTTLTDKLVSWDVVNKAPHQVWDTLDGRMVMEKRLKQLLKASLKVKSDEVQNASSEE</sequence>